<reference evidence="8" key="1">
    <citation type="submission" date="2019-02" db="EMBL/GenBank/DDBJ databases">
        <title>Draft genome sequence of Enterococcus sp. Gos25-1.</title>
        <authorList>
            <person name="Tanaka N."/>
            <person name="Shiwa Y."/>
            <person name="Fujita N."/>
        </authorList>
    </citation>
    <scope>NUCLEOTIDE SEQUENCE [LARGE SCALE GENOMIC DNA]</scope>
    <source>
        <strain evidence="8">Gos25-1</strain>
    </source>
</reference>
<feature type="transmembrane region" description="Helical" evidence="5">
    <location>
        <begin position="257"/>
        <end position="279"/>
    </location>
</feature>
<feature type="transmembrane region" description="Helical" evidence="5">
    <location>
        <begin position="225"/>
        <end position="245"/>
    </location>
</feature>
<dbReference type="PANTHER" id="PTHR43027">
    <property type="entry name" value="DOXORUBICIN RESISTANCE ABC TRANSPORTER PERMEASE PROTEIN DRRC-RELATED"/>
    <property type="match status" value="1"/>
</dbReference>
<keyword evidence="3 5" id="KW-1133">Transmembrane helix</keyword>
<keyword evidence="2 5" id="KW-0812">Transmembrane</keyword>
<dbReference type="AlphaFoldDB" id="A0A4P5P4Y7"/>
<dbReference type="RefSeq" id="WP_146621373.1">
    <property type="nucleotide sequence ID" value="NZ_BJCC01000007.1"/>
</dbReference>
<feature type="domain" description="ABC-2 type transporter transmembrane" evidence="6">
    <location>
        <begin position="18"/>
        <end position="368"/>
    </location>
</feature>
<evidence type="ECO:0000313" key="7">
    <source>
        <dbReference type="EMBL" id="GCF92885.1"/>
    </source>
</evidence>
<dbReference type="EMBL" id="BJCC01000007">
    <property type="protein sequence ID" value="GCF92885.1"/>
    <property type="molecule type" value="Genomic_DNA"/>
</dbReference>
<evidence type="ECO:0000256" key="4">
    <source>
        <dbReference type="ARBA" id="ARBA00023136"/>
    </source>
</evidence>
<feature type="transmembrane region" description="Helical" evidence="5">
    <location>
        <begin position="177"/>
        <end position="195"/>
    </location>
</feature>
<dbReference type="OrthoDB" id="9771731at2"/>
<protein>
    <recommendedName>
        <fullName evidence="6">ABC-2 type transporter transmembrane domain-containing protein</fullName>
    </recommendedName>
</protein>
<comment type="caution">
    <text evidence="7">The sequence shown here is derived from an EMBL/GenBank/DDBJ whole genome shotgun (WGS) entry which is preliminary data.</text>
</comment>
<keyword evidence="4 5" id="KW-0472">Membrane</keyword>
<dbReference type="GO" id="GO:0140359">
    <property type="term" value="F:ABC-type transporter activity"/>
    <property type="evidence" value="ECO:0007669"/>
    <property type="project" value="InterPro"/>
</dbReference>
<evidence type="ECO:0000256" key="3">
    <source>
        <dbReference type="ARBA" id="ARBA00022989"/>
    </source>
</evidence>
<feature type="transmembrane region" description="Helical" evidence="5">
    <location>
        <begin position="20"/>
        <end position="38"/>
    </location>
</feature>
<evidence type="ECO:0000256" key="5">
    <source>
        <dbReference type="SAM" id="Phobius"/>
    </source>
</evidence>
<feature type="transmembrane region" description="Helical" evidence="5">
    <location>
        <begin position="349"/>
        <end position="370"/>
    </location>
</feature>
<evidence type="ECO:0000256" key="2">
    <source>
        <dbReference type="ARBA" id="ARBA00022692"/>
    </source>
</evidence>
<evidence type="ECO:0000313" key="8">
    <source>
        <dbReference type="Proteomes" id="UP000290567"/>
    </source>
</evidence>
<name>A0A4P5P4Y7_9ENTE</name>
<dbReference type="Proteomes" id="UP000290567">
    <property type="component" value="Unassembled WGS sequence"/>
</dbReference>
<dbReference type="PANTHER" id="PTHR43027:SF1">
    <property type="entry name" value="DOXORUBICIN RESISTANCE ABC TRANSPORTER PERMEASE PROTEIN DRRC-RELATED"/>
    <property type="match status" value="1"/>
</dbReference>
<dbReference type="InterPro" id="IPR013525">
    <property type="entry name" value="ABC2_TM"/>
</dbReference>
<proteinExistence type="predicted"/>
<comment type="subcellular location">
    <subcellularLocation>
        <location evidence="1">Membrane</location>
        <topology evidence="1">Multi-pass membrane protein</topology>
    </subcellularLocation>
</comment>
<organism evidence="7 8">
    <name type="scientific">Enterococcus florum</name>
    <dbReference type="NCBI Taxonomy" id="2480627"/>
    <lineage>
        <taxon>Bacteria</taxon>
        <taxon>Bacillati</taxon>
        <taxon>Bacillota</taxon>
        <taxon>Bacilli</taxon>
        <taxon>Lactobacillales</taxon>
        <taxon>Enterococcaceae</taxon>
        <taxon>Enterococcus</taxon>
    </lineage>
</organism>
<dbReference type="GO" id="GO:0016020">
    <property type="term" value="C:membrane"/>
    <property type="evidence" value="ECO:0007669"/>
    <property type="project" value="UniProtKB-SubCell"/>
</dbReference>
<feature type="transmembrane region" description="Helical" evidence="5">
    <location>
        <begin position="291"/>
        <end position="309"/>
    </location>
</feature>
<dbReference type="InterPro" id="IPR052902">
    <property type="entry name" value="ABC-2_transporter"/>
</dbReference>
<evidence type="ECO:0000256" key="1">
    <source>
        <dbReference type="ARBA" id="ARBA00004141"/>
    </source>
</evidence>
<sequence>MFWRLFIYRVKVLLRNRVTLFWTFAFPIVLGLLFNLAFSSLDEAGQLETTSVGIISKNNEKTEAFEKVLHSIKKDGKSIYQSKRMNQNQAAAQLAEDKIAGYYQIDDEDVSMSVSQSGVPQTIMKEFLNQYVQRTAEVETLLTSGAIQPQDLSADMFVEEDFVEEVHVSENYSIKSFYFFTLVGMSIMYGFMWGLKNANDQQANQSSNGIRLSLIPKSKLTVSSANMLATLLVFYVLNMIILAVYRFVYQVDFGDRWSYICLVYFLGCLATISLGTLIGNAFSKLTYQQKLSIGLSVSMAMSFFAGMMGSQTVKYWIDQHLPLLGRVNIVNVISDSMYQLFYYESLKPFYQNLIWLSGFAIVFILVNVFFERKVQYDSL</sequence>
<accession>A0A4P5P4Y7</accession>
<keyword evidence="8" id="KW-1185">Reference proteome</keyword>
<dbReference type="Pfam" id="PF12698">
    <property type="entry name" value="ABC2_membrane_3"/>
    <property type="match status" value="1"/>
</dbReference>
<gene>
    <name evidence="7" type="ORF">NRIC_07760</name>
</gene>
<evidence type="ECO:0000259" key="6">
    <source>
        <dbReference type="Pfam" id="PF12698"/>
    </source>
</evidence>